<comment type="caution">
    <text evidence="1">The sequence shown here is derived from an EMBL/GenBank/DDBJ whole genome shotgun (WGS) entry which is preliminary data.</text>
</comment>
<name>A0A4Q0ZCE2_9BACT</name>
<evidence type="ECO:0000313" key="2">
    <source>
        <dbReference type="Proteomes" id="UP000290870"/>
    </source>
</evidence>
<reference evidence="1 2" key="1">
    <citation type="submission" date="2017-10" db="EMBL/GenBank/DDBJ databases">
        <title>Genomics of the genus Arcobacter.</title>
        <authorList>
            <person name="Perez-Cataluna A."/>
            <person name="Figueras M.J."/>
        </authorList>
    </citation>
    <scope>NUCLEOTIDE SEQUENCE [LARGE SCALE GENOMIC DNA]</scope>
    <source>
        <strain evidence="1 2">F26</strain>
    </source>
</reference>
<proteinExistence type="predicted"/>
<sequence length="210" mass="26188">MICKYCKNNTFYRLKNDYIKCKSCARKYSLKKLKTDENILIGFWQNKTALELSKELNLNYKTIKTRFDEIRYKLSKFLEEEYFKMPKDYSEYEEFYYFSKKQKLLNVKSLYEAVNIIGFYSNEKVYTLLMPNLKHRRESKNEGFEEYLNWHKIYSKESYKTKLYDFWRFLEENLKKYKGVEYDTFFFYLKECEFKFNYEKEEQLEILKNL</sequence>
<organism evidence="1 2">
    <name type="scientific">Arcobacter cloacae</name>
    <dbReference type="NCBI Taxonomy" id="1054034"/>
    <lineage>
        <taxon>Bacteria</taxon>
        <taxon>Pseudomonadati</taxon>
        <taxon>Campylobacterota</taxon>
        <taxon>Epsilonproteobacteria</taxon>
        <taxon>Campylobacterales</taxon>
        <taxon>Arcobacteraceae</taxon>
        <taxon>Arcobacter</taxon>
    </lineage>
</organism>
<evidence type="ECO:0000313" key="1">
    <source>
        <dbReference type="EMBL" id="RXJ83964.1"/>
    </source>
</evidence>
<protein>
    <recommendedName>
        <fullName evidence="3">Transposase</fullName>
    </recommendedName>
</protein>
<dbReference type="AlphaFoldDB" id="A0A4Q0ZCE2"/>
<evidence type="ECO:0008006" key="3">
    <source>
        <dbReference type="Google" id="ProtNLM"/>
    </source>
</evidence>
<dbReference type="Proteomes" id="UP000290870">
    <property type="component" value="Unassembled WGS sequence"/>
</dbReference>
<dbReference type="EMBL" id="PDJZ01000007">
    <property type="protein sequence ID" value="RXJ83964.1"/>
    <property type="molecule type" value="Genomic_DNA"/>
</dbReference>
<accession>A0A4Q0ZCE2</accession>
<dbReference type="RefSeq" id="WP_128986720.1">
    <property type="nucleotide sequence ID" value="NZ_PDJZ01000007.1"/>
</dbReference>
<dbReference type="OrthoDB" id="5469813at2"/>
<gene>
    <name evidence="1" type="ORF">CRU90_07780</name>
</gene>